<keyword evidence="2" id="KW-0472">Membrane</keyword>
<feature type="region of interest" description="Disordered" evidence="1">
    <location>
        <begin position="76"/>
        <end position="101"/>
    </location>
</feature>
<protein>
    <submittedName>
        <fullName evidence="3">Uncharacterized protein</fullName>
    </submittedName>
</protein>
<feature type="compositionally biased region" description="Low complexity" evidence="1">
    <location>
        <begin position="78"/>
        <end position="99"/>
    </location>
</feature>
<feature type="transmembrane region" description="Helical" evidence="2">
    <location>
        <begin position="6"/>
        <end position="26"/>
    </location>
</feature>
<dbReference type="EMBL" id="KU737345">
    <property type="protein sequence ID" value="AMW61585.1"/>
    <property type="molecule type" value="Genomic_DNA"/>
</dbReference>
<evidence type="ECO:0000256" key="1">
    <source>
        <dbReference type="SAM" id="MobiDB-lite"/>
    </source>
</evidence>
<proteinExistence type="predicted"/>
<evidence type="ECO:0000256" key="2">
    <source>
        <dbReference type="SAM" id="Phobius"/>
    </source>
</evidence>
<dbReference type="Proteomes" id="UP000225977">
    <property type="component" value="Segment"/>
</dbReference>
<reference evidence="4" key="1">
    <citation type="submission" date="2016-02" db="EMBL/GenBank/DDBJ databases">
        <authorList>
            <person name="Mokah H."/>
            <person name="Prakash A."/>
            <person name="Horton L."/>
            <person name="Cochran E."/>
            <person name="Foltz S."/>
            <person name="Olszewski N."/>
            <person name="Jeyasankar M."/>
            <person name="Sehgal N."/>
            <person name="Miller A."/>
            <person name="Luong A."/>
            <person name="Miller R."/>
            <person name="Afzal A."/>
            <person name="Dandamudi K."/>
            <person name="Yoo S."/>
            <person name="Shi R."/>
            <person name="Carvalho R."/>
            <person name="Koparde V.N."/>
            <person name="Lee V."/>
            <person name="Buck G."/>
            <person name="Serrano M.G."/>
            <person name="Johnson A."/>
        </authorList>
    </citation>
    <scope>NUCLEOTIDE SEQUENCE [LARGE SCALE GENOMIC DNA]</scope>
</reference>
<accession>A0A143FI37</accession>
<name>A0A143FI37_9CAUD</name>
<evidence type="ECO:0000313" key="3">
    <source>
        <dbReference type="EMBL" id="AMW61585.1"/>
    </source>
</evidence>
<sequence>MATEAWLQISTAFLGLLTLILLLTLVNKNYEIKEHKQRSEKDKEQLRKIREETNQYLKEQGYKPKVKIVVAADSFKPSGTTTGRLSSSSKNTSSLPRTSNNDAYYRNLNTIINSSNIE</sequence>
<evidence type="ECO:0000313" key="4">
    <source>
        <dbReference type="Proteomes" id="UP000225977"/>
    </source>
</evidence>
<organism evidence="3 4">
    <name type="scientific">Bacillus phage Juglone</name>
    <dbReference type="NCBI Taxonomy" id="1805949"/>
    <lineage>
        <taxon>Viruses</taxon>
        <taxon>Duplodnaviria</taxon>
        <taxon>Heunggongvirae</taxon>
        <taxon>Uroviricota</taxon>
        <taxon>Caudoviricetes</taxon>
        <taxon>Herelleviridae</taxon>
        <taxon>Bastillevirinae</taxon>
        <taxon>Bequatrovirus</taxon>
        <taxon>Bequatrovirus troll</taxon>
    </lineage>
</organism>
<gene>
    <name evidence="3" type="ORF">JUGLONE_261</name>
</gene>
<keyword evidence="2" id="KW-0812">Transmembrane</keyword>
<keyword evidence="2" id="KW-1133">Transmembrane helix</keyword>